<protein>
    <submittedName>
        <fullName evidence="2">Uncharacterized protein</fullName>
    </submittedName>
</protein>
<comment type="caution">
    <text evidence="2">The sequence shown here is derived from an EMBL/GenBank/DDBJ whole genome shotgun (WGS) entry which is preliminary data.</text>
</comment>
<feature type="compositionally biased region" description="Polar residues" evidence="1">
    <location>
        <begin position="684"/>
        <end position="694"/>
    </location>
</feature>
<feature type="region of interest" description="Disordered" evidence="1">
    <location>
        <begin position="664"/>
        <end position="705"/>
    </location>
</feature>
<reference evidence="2" key="1">
    <citation type="submission" date="2021-02" db="EMBL/GenBank/DDBJ databases">
        <authorList>
            <person name="Dougan E. K."/>
            <person name="Rhodes N."/>
            <person name="Thang M."/>
            <person name="Chan C."/>
        </authorList>
    </citation>
    <scope>NUCLEOTIDE SEQUENCE</scope>
</reference>
<accession>A0A813L693</accession>
<dbReference type="AlphaFoldDB" id="A0A813L693"/>
<evidence type="ECO:0000313" key="2">
    <source>
        <dbReference type="EMBL" id="CAE8720506.1"/>
    </source>
</evidence>
<evidence type="ECO:0000256" key="1">
    <source>
        <dbReference type="SAM" id="MobiDB-lite"/>
    </source>
</evidence>
<dbReference type="EMBL" id="CAJNNW010033814">
    <property type="protein sequence ID" value="CAE8720506.1"/>
    <property type="molecule type" value="Genomic_DNA"/>
</dbReference>
<organism evidence="2 3">
    <name type="scientific">Polarella glacialis</name>
    <name type="common">Dinoflagellate</name>
    <dbReference type="NCBI Taxonomy" id="89957"/>
    <lineage>
        <taxon>Eukaryota</taxon>
        <taxon>Sar</taxon>
        <taxon>Alveolata</taxon>
        <taxon>Dinophyceae</taxon>
        <taxon>Suessiales</taxon>
        <taxon>Suessiaceae</taxon>
        <taxon>Polarella</taxon>
    </lineage>
</organism>
<dbReference type="Proteomes" id="UP000626109">
    <property type="component" value="Unassembled WGS sequence"/>
</dbReference>
<gene>
    <name evidence="2" type="ORF">PGLA2088_LOCUS41368</name>
</gene>
<evidence type="ECO:0000313" key="3">
    <source>
        <dbReference type="Proteomes" id="UP000626109"/>
    </source>
</evidence>
<proteinExistence type="predicted"/>
<sequence length="705" mass="79010">MAAEEINLSAAIEATKHLLLRDLPEHVHVGPMPVGGAKPSDLPLKLLNDQTVSITHFFDIVVDVEPNIINLGNLQAVIRDKAWADLPEPLTPKVRPSFSYVMQYFIIPQASNDKLCVIKHYYVKDEKINGAAANLIRRGTGHEISWGTCNKKSGRKALQWMMEQMGGTQYRHFSLSSEKKKPTAGKIEQNEEEEDLGWDFILKHGELDRSMCKQLRWIHRWMKEEGSPIKGWSEKLIARALDNMANDGCLAKLITRYDLTMKDIEEEVRLLFEPLVPHLQDHSLWLLGEPGKGKTPLGRTIAMMFSRFRGGEGTFRTASDFDFFRGLVFNSSAPALFDDGEIGNEPVKKKKAFSDVGDVETILKERWNAAKFVQHQLRIVLDNAYDPIYEPEDDGTDESLIVSHLVFMKIIRPALGFITNADSMAILKRGVFVVFGKQHIYYRPPSAQDMVVKRIRWSKFKFDIVKDTSKPTLSNFKKSGPPPLNYEAECAWEAEWLKEAIRKHDQREKDAIIVVANAALAEAEARQSPMYGIPFMKVEQAEFLDMHEGLANATRDDPIDCNNDPVTTYQTYDETEAARAALGMSASSTAGRAEVIIKIEPSSRVINRFWGDALKRSTITGIIYLADSPPPIGKRLKMDTDSQDVEAVFDEGAHEDVFNFGGGVEAPDEEEMVPEVGPELCSAPPSTAAPSNNLDMPDMPASDSD</sequence>
<name>A0A813L693_POLGL</name>